<dbReference type="InterPro" id="IPR000215">
    <property type="entry name" value="Serpin_fam"/>
</dbReference>
<dbReference type="GO" id="GO:0004867">
    <property type="term" value="F:serine-type endopeptidase inhibitor activity"/>
    <property type="evidence" value="ECO:0007669"/>
    <property type="project" value="UniProtKB-KW"/>
</dbReference>
<protein>
    <submittedName>
        <fullName evidence="7">Putative serine proteinase inhibitor</fullName>
    </submittedName>
</protein>
<sequence length="528" mass="59617">MRLKFVLGAVFVLALHEVTSQGQFEPGNTESLDVVANSVTNLAQKISRAIASPRSKTEIFSPVSIAGALSLLLLGSSGVTRDELTKLMGFDNQKINFAEIHKSFGKLFHELVSPEPSLNTPIPWRQNDKCNNYDYEDDEEPSPPPKNQRGKRDTSAPVEVNIGNAIFAQRGQQFGERYEKLAQQLYQTLLMHVDFANQPQQATSTINHWVREQTRGKIPEIVSQLNADTLMVIANTLFFKAEWEEPFLKDGTKMKPFFPNGPNAASRNVTTMVHGGCFPYYYWKEMDTKVLGIPYKKNNTMYVFMPNDSDRIKLARLQPMLTAQNINDIISKMVVKTVSVQFPKMHLINSFNLKQVLEQLGVYRVFDHSNTDLYRILPGYERFDDGSETEDIFDLLSDTVETAIADLQREYPNCSPFEKDVEGKASCEKSKLCRFAGSTCMCCPKTYDNSRKRRANDTPQPLYVNEIVHKVDVVINEKGTEGGAVTATLLDRITAQANFRANGPFLVIVRDEMTKLPLFYGNVYDPSV</sequence>
<evidence type="ECO:0000256" key="4">
    <source>
        <dbReference type="SAM" id="MobiDB-lite"/>
    </source>
</evidence>
<dbReference type="InterPro" id="IPR042178">
    <property type="entry name" value="Serpin_sf_1"/>
</dbReference>
<comment type="similarity">
    <text evidence="3">Belongs to the serpin family.</text>
</comment>
<reference evidence="7" key="1">
    <citation type="submission" date="2017-01" db="EMBL/GenBank/DDBJ databases">
        <title>A deep insight into the sialotranscriptome of adult male and female Cluex tarsalis mosquitoes.</title>
        <authorList>
            <person name="Ribeiro J.M."/>
            <person name="Moreira F."/>
            <person name="Bernard K.A."/>
            <person name="Calvo E."/>
        </authorList>
    </citation>
    <scope>NUCLEOTIDE SEQUENCE</scope>
    <source>
        <strain evidence="7">Kern County</strain>
        <tissue evidence="7">Salivary glands</tissue>
    </source>
</reference>
<dbReference type="InterPro" id="IPR023796">
    <property type="entry name" value="Serpin_dom"/>
</dbReference>
<dbReference type="Gene3D" id="2.10.310.10">
    <property type="entry name" value="Serpins superfamily"/>
    <property type="match status" value="1"/>
</dbReference>
<dbReference type="PANTHER" id="PTHR11461">
    <property type="entry name" value="SERINE PROTEASE INHIBITOR, SERPIN"/>
    <property type="match status" value="1"/>
</dbReference>
<dbReference type="AlphaFoldDB" id="A0A1Q3FK43"/>
<evidence type="ECO:0000256" key="3">
    <source>
        <dbReference type="RuleBase" id="RU000411"/>
    </source>
</evidence>
<feature type="signal peptide" evidence="5">
    <location>
        <begin position="1"/>
        <end position="20"/>
    </location>
</feature>
<evidence type="ECO:0000313" key="7">
    <source>
        <dbReference type="EMBL" id="JAV27970.1"/>
    </source>
</evidence>
<evidence type="ECO:0000256" key="5">
    <source>
        <dbReference type="SAM" id="SignalP"/>
    </source>
</evidence>
<proteinExistence type="inferred from homology"/>
<dbReference type="SMART" id="SM00093">
    <property type="entry name" value="SERPIN"/>
    <property type="match status" value="1"/>
</dbReference>
<dbReference type="Gene3D" id="3.30.497.10">
    <property type="entry name" value="Antithrombin, subunit I, domain 2"/>
    <property type="match status" value="1"/>
</dbReference>
<evidence type="ECO:0000256" key="1">
    <source>
        <dbReference type="ARBA" id="ARBA00022690"/>
    </source>
</evidence>
<dbReference type="EMBL" id="GFDL01007075">
    <property type="protein sequence ID" value="JAV27970.1"/>
    <property type="molecule type" value="Transcribed_RNA"/>
</dbReference>
<feature type="region of interest" description="Disordered" evidence="4">
    <location>
        <begin position="118"/>
        <end position="155"/>
    </location>
</feature>
<accession>A0A1Q3FK43</accession>
<dbReference type="GO" id="GO:0005615">
    <property type="term" value="C:extracellular space"/>
    <property type="evidence" value="ECO:0007669"/>
    <property type="project" value="InterPro"/>
</dbReference>
<dbReference type="PANTHER" id="PTHR11461:SF342">
    <property type="entry name" value="SERINE PROTEASE INHIBITOR 28DC"/>
    <property type="match status" value="1"/>
</dbReference>
<evidence type="ECO:0000256" key="2">
    <source>
        <dbReference type="ARBA" id="ARBA00022900"/>
    </source>
</evidence>
<name>A0A1Q3FK43_CULTA</name>
<evidence type="ECO:0000259" key="6">
    <source>
        <dbReference type="SMART" id="SM00093"/>
    </source>
</evidence>
<dbReference type="InterPro" id="IPR042185">
    <property type="entry name" value="Serpin_sf_2"/>
</dbReference>
<keyword evidence="1" id="KW-0646">Protease inhibitor</keyword>
<dbReference type="CDD" id="cd19597">
    <property type="entry name" value="serpin28D-like_insects"/>
    <property type="match status" value="1"/>
</dbReference>
<dbReference type="Gene3D" id="6.20.40.10">
    <property type="match status" value="1"/>
</dbReference>
<keyword evidence="5" id="KW-0732">Signal</keyword>
<organism evidence="7">
    <name type="scientific">Culex tarsalis</name>
    <name type="common">Encephalitis mosquito</name>
    <dbReference type="NCBI Taxonomy" id="7177"/>
    <lineage>
        <taxon>Eukaryota</taxon>
        <taxon>Metazoa</taxon>
        <taxon>Ecdysozoa</taxon>
        <taxon>Arthropoda</taxon>
        <taxon>Hexapoda</taxon>
        <taxon>Insecta</taxon>
        <taxon>Pterygota</taxon>
        <taxon>Neoptera</taxon>
        <taxon>Endopterygota</taxon>
        <taxon>Diptera</taxon>
        <taxon>Nematocera</taxon>
        <taxon>Culicoidea</taxon>
        <taxon>Culicidae</taxon>
        <taxon>Culicinae</taxon>
        <taxon>Culicini</taxon>
        <taxon>Culex</taxon>
        <taxon>Culex</taxon>
    </lineage>
</organism>
<feature type="chain" id="PRO_5013179501" evidence="5">
    <location>
        <begin position="21"/>
        <end position="528"/>
    </location>
</feature>
<keyword evidence="2" id="KW-0722">Serine protease inhibitor</keyword>
<dbReference type="Gene3D" id="2.30.39.10">
    <property type="entry name" value="Alpha-1-antitrypsin, domain 1"/>
    <property type="match status" value="1"/>
</dbReference>
<dbReference type="InterPro" id="IPR036186">
    <property type="entry name" value="Serpin_sf"/>
</dbReference>
<feature type="domain" description="Serpin" evidence="6">
    <location>
        <begin position="44"/>
        <end position="526"/>
    </location>
</feature>
<dbReference type="Pfam" id="PF00079">
    <property type="entry name" value="Serpin"/>
    <property type="match status" value="2"/>
</dbReference>
<dbReference type="SUPFAM" id="SSF56574">
    <property type="entry name" value="Serpins"/>
    <property type="match status" value="1"/>
</dbReference>